<evidence type="ECO:0000256" key="6">
    <source>
        <dbReference type="ARBA" id="ARBA00022840"/>
    </source>
</evidence>
<evidence type="ECO:0000256" key="10">
    <source>
        <dbReference type="ARBA" id="ARBA00023136"/>
    </source>
</evidence>
<keyword evidence="8 11" id="KW-1133">Transmembrane helix</keyword>
<comment type="function">
    <text evidence="11">Part of the high-affinity ATP-driven potassium transport (or Kdp) system, which catalyzes the hydrolysis of ATP coupled with the electrogenic transport of potassium into the cytoplasm. This subunit acts as a catalytic chaperone that increases the ATP-binding affinity of the ATP-hydrolyzing subunit KdpB by the formation of a transient KdpB/KdpC/ATP ternary complex.</text>
</comment>
<dbReference type="RefSeq" id="WP_152762380.1">
    <property type="nucleotide sequence ID" value="NZ_WHNP01000024.1"/>
</dbReference>
<evidence type="ECO:0000256" key="3">
    <source>
        <dbReference type="ARBA" id="ARBA00022538"/>
    </source>
</evidence>
<keyword evidence="13" id="KW-1185">Reference proteome</keyword>
<comment type="subcellular location">
    <subcellularLocation>
        <location evidence="11">Cell membrane</location>
        <topology evidence="11">Single-pass membrane protein</topology>
    </subcellularLocation>
</comment>
<organism evidence="12 13">
    <name type="scientific">Paraburkholderia franconis</name>
    <dbReference type="NCBI Taxonomy" id="2654983"/>
    <lineage>
        <taxon>Bacteria</taxon>
        <taxon>Pseudomonadati</taxon>
        <taxon>Pseudomonadota</taxon>
        <taxon>Betaproteobacteria</taxon>
        <taxon>Burkholderiales</taxon>
        <taxon>Burkholderiaceae</taxon>
        <taxon>Paraburkholderia</taxon>
    </lineage>
</organism>
<keyword evidence="4 11" id="KW-0812">Transmembrane</keyword>
<dbReference type="NCBIfam" id="TIGR00681">
    <property type="entry name" value="kdpC"/>
    <property type="match status" value="1"/>
</dbReference>
<protein>
    <recommendedName>
        <fullName evidence="11">Potassium-transporting ATPase KdpC subunit</fullName>
    </recommendedName>
    <alternativeName>
        <fullName evidence="11">ATP phosphohydrolase [potassium-transporting] C chain</fullName>
    </alternativeName>
    <alternativeName>
        <fullName evidence="11">Potassium-binding and translocating subunit C</fullName>
    </alternativeName>
    <alternativeName>
        <fullName evidence="11">Potassium-translocating ATPase C chain</fullName>
    </alternativeName>
</protein>
<keyword evidence="7 11" id="KW-0630">Potassium</keyword>
<keyword evidence="6 11" id="KW-0067">ATP-binding</keyword>
<dbReference type="Pfam" id="PF02669">
    <property type="entry name" value="KdpC"/>
    <property type="match status" value="1"/>
</dbReference>
<evidence type="ECO:0000313" key="13">
    <source>
        <dbReference type="Proteomes" id="UP000484381"/>
    </source>
</evidence>
<sequence length="193" mass="20409">MKSLFRPMLVIFAVLTALTGLAYPAVMTAFGQAVFHDKANGSLIEHDGKVVGSRLIGQQFDAPQYFWGRLSATTPMPYNAQGSSGSNLGPINPALADEVKGRLDALKAAGHMPAGMAVPVDLVTSSGSGLDPEISPAAAAYQVERVAAARKMNANDVAALVDRYTRGRQFGLFGEARVNVLELNLVLDEVQHG</sequence>
<keyword evidence="2 11" id="KW-1003">Cell membrane</keyword>
<evidence type="ECO:0000256" key="4">
    <source>
        <dbReference type="ARBA" id="ARBA00022692"/>
    </source>
</evidence>
<dbReference type="AlphaFoldDB" id="A0A7X1NE81"/>
<dbReference type="HAMAP" id="MF_00276">
    <property type="entry name" value="KdpC"/>
    <property type="match status" value="1"/>
</dbReference>
<comment type="similarity">
    <text evidence="11">Belongs to the KdpC family.</text>
</comment>
<evidence type="ECO:0000256" key="1">
    <source>
        <dbReference type="ARBA" id="ARBA00022448"/>
    </source>
</evidence>
<evidence type="ECO:0000256" key="2">
    <source>
        <dbReference type="ARBA" id="ARBA00022475"/>
    </source>
</evidence>
<dbReference type="PIRSF" id="PIRSF001296">
    <property type="entry name" value="K_ATPase_KdpC"/>
    <property type="match status" value="1"/>
</dbReference>
<reference evidence="12 13" key="1">
    <citation type="submission" date="2019-10" db="EMBL/GenBank/DDBJ databases">
        <title>Paraburkholderia sp. isolated from nodules of Mimosa pudica from Brazilian Atlantic Forest soils.</title>
        <authorList>
            <person name="Paulitsch F."/>
            <person name="Hungria M."/>
            <person name="Dall'Agnol R."/>
        </authorList>
    </citation>
    <scope>NUCLEOTIDE SEQUENCE [LARGE SCALE GENOMIC DNA]</scope>
    <source>
        <strain evidence="12 13">CNPSo 3157</strain>
    </source>
</reference>
<evidence type="ECO:0000313" key="12">
    <source>
        <dbReference type="EMBL" id="MPW19911.1"/>
    </source>
</evidence>
<evidence type="ECO:0000256" key="8">
    <source>
        <dbReference type="ARBA" id="ARBA00022989"/>
    </source>
</evidence>
<dbReference type="Proteomes" id="UP000484381">
    <property type="component" value="Unassembled WGS sequence"/>
</dbReference>
<dbReference type="PANTHER" id="PTHR30042:SF2">
    <property type="entry name" value="POTASSIUM-TRANSPORTING ATPASE KDPC SUBUNIT"/>
    <property type="match status" value="1"/>
</dbReference>
<dbReference type="EMBL" id="WHNP01000024">
    <property type="protein sequence ID" value="MPW19911.1"/>
    <property type="molecule type" value="Genomic_DNA"/>
</dbReference>
<dbReference type="InterPro" id="IPR003820">
    <property type="entry name" value="KdpC"/>
</dbReference>
<name>A0A7X1NE81_9BURK</name>
<keyword evidence="1 11" id="KW-0813">Transport</keyword>
<keyword evidence="5 11" id="KW-0547">Nucleotide-binding</keyword>
<evidence type="ECO:0000256" key="9">
    <source>
        <dbReference type="ARBA" id="ARBA00023065"/>
    </source>
</evidence>
<keyword evidence="9 11" id="KW-0406">Ion transport</keyword>
<evidence type="ECO:0000256" key="5">
    <source>
        <dbReference type="ARBA" id="ARBA00022741"/>
    </source>
</evidence>
<dbReference type="PANTHER" id="PTHR30042">
    <property type="entry name" value="POTASSIUM-TRANSPORTING ATPASE C CHAIN"/>
    <property type="match status" value="1"/>
</dbReference>
<dbReference type="NCBIfam" id="NF001454">
    <property type="entry name" value="PRK00315.1"/>
    <property type="match status" value="1"/>
</dbReference>
<accession>A0A7X1NE81</accession>
<comment type="subunit">
    <text evidence="11">The system is composed of three essential subunits: KdpA, KdpB and KdpC.</text>
</comment>
<evidence type="ECO:0000256" key="7">
    <source>
        <dbReference type="ARBA" id="ARBA00022958"/>
    </source>
</evidence>
<dbReference type="GO" id="GO:0005886">
    <property type="term" value="C:plasma membrane"/>
    <property type="evidence" value="ECO:0007669"/>
    <property type="project" value="UniProtKB-SubCell"/>
</dbReference>
<dbReference type="GO" id="GO:0008556">
    <property type="term" value="F:P-type potassium transmembrane transporter activity"/>
    <property type="evidence" value="ECO:0007669"/>
    <property type="project" value="InterPro"/>
</dbReference>
<keyword evidence="3 11" id="KW-0633">Potassium transport</keyword>
<proteinExistence type="inferred from homology"/>
<gene>
    <name evidence="11 12" type="primary">kdpC</name>
    <name evidence="12" type="ORF">GCT13_24180</name>
</gene>
<dbReference type="GO" id="GO:0005524">
    <property type="term" value="F:ATP binding"/>
    <property type="evidence" value="ECO:0007669"/>
    <property type="project" value="UniProtKB-UniRule"/>
</dbReference>
<keyword evidence="10 11" id="KW-0472">Membrane</keyword>
<evidence type="ECO:0000256" key="11">
    <source>
        <dbReference type="HAMAP-Rule" id="MF_00276"/>
    </source>
</evidence>
<comment type="caution">
    <text evidence="12">The sequence shown here is derived from an EMBL/GenBank/DDBJ whole genome shotgun (WGS) entry which is preliminary data.</text>
</comment>